<protein>
    <recommendedName>
        <fullName evidence="4">NfeD-like partner-binding protein</fullName>
    </recommendedName>
</protein>
<gene>
    <name evidence="2" type="ORF">DES53_102728</name>
</gene>
<proteinExistence type="predicted"/>
<evidence type="ECO:0000313" key="2">
    <source>
        <dbReference type="EMBL" id="RBP46338.1"/>
    </source>
</evidence>
<evidence type="ECO:0000256" key="1">
    <source>
        <dbReference type="SAM" id="Phobius"/>
    </source>
</evidence>
<feature type="transmembrane region" description="Helical" evidence="1">
    <location>
        <begin position="58"/>
        <end position="81"/>
    </location>
</feature>
<dbReference type="AlphaFoldDB" id="A0A366HTB2"/>
<dbReference type="Proteomes" id="UP000253426">
    <property type="component" value="Unassembled WGS sequence"/>
</dbReference>
<feature type="transmembrane region" description="Helical" evidence="1">
    <location>
        <begin position="12"/>
        <end position="37"/>
    </location>
</feature>
<dbReference type="OrthoDB" id="189831at2"/>
<organism evidence="2 3">
    <name type="scientific">Roseimicrobium gellanilyticum</name>
    <dbReference type="NCBI Taxonomy" id="748857"/>
    <lineage>
        <taxon>Bacteria</taxon>
        <taxon>Pseudomonadati</taxon>
        <taxon>Verrucomicrobiota</taxon>
        <taxon>Verrucomicrobiia</taxon>
        <taxon>Verrucomicrobiales</taxon>
        <taxon>Verrucomicrobiaceae</taxon>
        <taxon>Roseimicrobium</taxon>
    </lineage>
</organism>
<dbReference type="InterPro" id="IPR012340">
    <property type="entry name" value="NA-bd_OB-fold"/>
</dbReference>
<evidence type="ECO:0008006" key="4">
    <source>
        <dbReference type="Google" id="ProtNLM"/>
    </source>
</evidence>
<evidence type="ECO:0000313" key="3">
    <source>
        <dbReference type="Proteomes" id="UP000253426"/>
    </source>
</evidence>
<keyword evidence="1" id="KW-1133">Transmembrane helix</keyword>
<feature type="transmembrane region" description="Helical" evidence="1">
    <location>
        <begin position="87"/>
        <end position="108"/>
    </location>
</feature>
<comment type="caution">
    <text evidence="2">The sequence shown here is derived from an EMBL/GenBank/DDBJ whole genome shotgun (WGS) entry which is preliminary data.</text>
</comment>
<dbReference type="RefSeq" id="WP_113957862.1">
    <property type="nucleotide sequence ID" value="NZ_QNRR01000002.1"/>
</dbReference>
<keyword evidence="1" id="KW-0472">Membrane</keyword>
<dbReference type="Gene3D" id="2.40.50.140">
    <property type="entry name" value="Nucleic acid-binding proteins"/>
    <property type="match status" value="1"/>
</dbReference>
<name>A0A366HTB2_9BACT</name>
<reference evidence="2 3" key="1">
    <citation type="submission" date="2018-06" db="EMBL/GenBank/DDBJ databases">
        <title>Genomic Encyclopedia of Type Strains, Phase IV (KMG-IV): sequencing the most valuable type-strain genomes for metagenomic binning, comparative biology and taxonomic classification.</title>
        <authorList>
            <person name="Goeker M."/>
        </authorList>
    </citation>
    <scope>NUCLEOTIDE SEQUENCE [LARGE SCALE GENOMIC DNA]</scope>
    <source>
        <strain evidence="2 3">DSM 25532</strain>
    </source>
</reference>
<keyword evidence="1" id="KW-0812">Transmembrane</keyword>
<accession>A0A366HTB2</accession>
<dbReference type="EMBL" id="QNRR01000002">
    <property type="protein sequence ID" value="RBP46338.1"/>
    <property type="molecule type" value="Genomic_DNA"/>
</dbReference>
<sequence>MFDLFDWSTLGLLQKVFAVIGLTSLALIILTTFMSLVGGDVHHDFEVTADHGDIGHTWGLFSVRGMLGLMLGLGFGGLIALDKGLGGVLATFIGLGVGIVIAFGLALLMRVFQAARADGTISLQNAVGQTGNVYQRVPAKRDGIGKVQVMVQGRLQMIEACTDSENDLMPQKHIKVTGVVSGNTLLVE</sequence>
<keyword evidence="3" id="KW-1185">Reference proteome</keyword>